<dbReference type="SFLD" id="SFLDG01129">
    <property type="entry name" value="C1.5:_HAD__Beta-PGM__Phosphata"/>
    <property type="match status" value="1"/>
</dbReference>
<evidence type="ECO:0000313" key="2">
    <source>
        <dbReference type="Proteomes" id="UP001139333"/>
    </source>
</evidence>
<dbReference type="InterPro" id="IPR041492">
    <property type="entry name" value="HAD_2"/>
</dbReference>
<protein>
    <submittedName>
        <fullName evidence="1">HAD-IIIA family hydrolase</fullName>
    </submittedName>
</protein>
<dbReference type="SFLD" id="SFLDG01135">
    <property type="entry name" value="C1.5.6:_HAD__Beta-PGM__Phospha"/>
    <property type="match status" value="1"/>
</dbReference>
<dbReference type="InterPro" id="IPR050155">
    <property type="entry name" value="HAD-like_hydrolase_sf"/>
</dbReference>
<dbReference type="InterPro" id="IPR006549">
    <property type="entry name" value="HAD-SF_hydro_IIIA"/>
</dbReference>
<gene>
    <name evidence="1" type="ORF">L2672_09940</name>
</gene>
<keyword evidence="1" id="KW-0378">Hydrolase</keyword>
<dbReference type="EMBL" id="JAKIKP010000006">
    <property type="protein sequence ID" value="MCL1143014.1"/>
    <property type="molecule type" value="Genomic_DNA"/>
</dbReference>
<dbReference type="Gene3D" id="1.10.150.240">
    <property type="entry name" value="Putative phosphatase, domain 2"/>
    <property type="match status" value="1"/>
</dbReference>
<dbReference type="SUPFAM" id="SSF56784">
    <property type="entry name" value="HAD-like"/>
    <property type="match status" value="1"/>
</dbReference>
<dbReference type="RefSeq" id="WP_248995700.1">
    <property type="nucleotide sequence ID" value="NZ_JAKIKP010000006.1"/>
</dbReference>
<dbReference type="SFLD" id="SFLDS00003">
    <property type="entry name" value="Haloacid_Dehalogenase"/>
    <property type="match status" value="1"/>
</dbReference>
<comment type="caution">
    <text evidence="1">The sequence shown here is derived from an EMBL/GenBank/DDBJ whole genome shotgun (WGS) entry which is preliminary data.</text>
</comment>
<dbReference type="PANTHER" id="PTHR43434">
    <property type="entry name" value="PHOSPHOGLYCOLATE PHOSPHATASE"/>
    <property type="match status" value="1"/>
</dbReference>
<dbReference type="Gene3D" id="3.40.50.1000">
    <property type="entry name" value="HAD superfamily/HAD-like"/>
    <property type="match status" value="1"/>
</dbReference>
<dbReference type="InterPro" id="IPR036412">
    <property type="entry name" value="HAD-like_sf"/>
</dbReference>
<dbReference type="NCBIfam" id="TIGR01549">
    <property type="entry name" value="HAD-SF-IA-v1"/>
    <property type="match status" value="1"/>
</dbReference>
<dbReference type="PANTHER" id="PTHR43434:SF24">
    <property type="entry name" value="HYDROLASE-RELATED"/>
    <property type="match status" value="1"/>
</dbReference>
<dbReference type="InterPro" id="IPR006439">
    <property type="entry name" value="HAD-SF_hydro_IA"/>
</dbReference>
<dbReference type="Proteomes" id="UP001139333">
    <property type="component" value="Unassembled WGS sequence"/>
</dbReference>
<accession>A0A9X2CLS8</accession>
<dbReference type="NCBIfam" id="TIGR01662">
    <property type="entry name" value="HAD-SF-IIIA"/>
    <property type="match status" value="1"/>
</dbReference>
<dbReference type="Pfam" id="PF13419">
    <property type="entry name" value="HAD_2"/>
    <property type="match status" value="1"/>
</dbReference>
<proteinExistence type="predicted"/>
<evidence type="ECO:0000313" key="1">
    <source>
        <dbReference type="EMBL" id="MCL1143014.1"/>
    </source>
</evidence>
<reference evidence="1" key="1">
    <citation type="submission" date="2022-01" db="EMBL/GenBank/DDBJ databases">
        <title>Whole genome-based taxonomy of the Shewanellaceae.</title>
        <authorList>
            <person name="Martin-Rodriguez A.J."/>
        </authorList>
    </citation>
    <scope>NUCLEOTIDE SEQUENCE</scope>
    <source>
        <strain evidence="1">DSM 16422</strain>
    </source>
</reference>
<dbReference type="InterPro" id="IPR023214">
    <property type="entry name" value="HAD_sf"/>
</dbReference>
<dbReference type="GO" id="GO:0005829">
    <property type="term" value="C:cytosol"/>
    <property type="evidence" value="ECO:0007669"/>
    <property type="project" value="TreeGrafter"/>
</dbReference>
<dbReference type="GO" id="GO:0008967">
    <property type="term" value="F:phosphoglycolate phosphatase activity"/>
    <property type="evidence" value="ECO:0007669"/>
    <property type="project" value="TreeGrafter"/>
</dbReference>
<name>A0A9X2CLS8_9GAMM</name>
<dbReference type="AlphaFoldDB" id="A0A9X2CLS8"/>
<keyword evidence="2" id="KW-1185">Reference proteome</keyword>
<dbReference type="GO" id="GO:0006281">
    <property type="term" value="P:DNA repair"/>
    <property type="evidence" value="ECO:0007669"/>
    <property type="project" value="TreeGrafter"/>
</dbReference>
<sequence>MSLQNKYDLVIFDWDGTLMDSIGSIVACMQSAARDLALNIPSERAIRDLIGLSLPKIMHILFGSDTQLHEKVVERYRFHYLSANTVSPLFDGAETLLQQLKDNGYTLAIATGKARHGLERVLNASGMGHYFAATRCADETESKPHPLMINSLLEQFNVPVDRAVMIGDSVHDLNMANNAGVAGIGVSYGANLVEQLHEAKPLAIVDEVSELLFHL</sequence>
<organism evidence="1 2">
    <name type="scientific">Shewanella gaetbuli</name>
    <dbReference type="NCBI Taxonomy" id="220752"/>
    <lineage>
        <taxon>Bacteria</taxon>
        <taxon>Pseudomonadati</taxon>
        <taxon>Pseudomonadota</taxon>
        <taxon>Gammaproteobacteria</taxon>
        <taxon>Alteromonadales</taxon>
        <taxon>Shewanellaceae</taxon>
        <taxon>Shewanella</taxon>
    </lineage>
</organism>
<dbReference type="InterPro" id="IPR023198">
    <property type="entry name" value="PGP-like_dom2"/>
</dbReference>
<dbReference type="FunFam" id="3.40.50.1000:FF:000022">
    <property type="entry name" value="Phosphoglycolate phosphatase"/>
    <property type="match status" value="1"/>
</dbReference>